<dbReference type="Gene3D" id="3.40.50.920">
    <property type="match status" value="1"/>
</dbReference>
<name>A0A7I7USX3_MYCPV</name>
<dbReference type="AlphaFoldDB" id="A0A7I7USX3"/>
<keyword evidence="5" id="KW-1185">Reference proteome</keyword>
<sequence length="216" mass="22506">MRVVACADPAGAYELLRAAIACDDPVIFYEPKRRYWDSGESVVQTSVSPAVLDSARVLREGADATVFCYGGTVALALGAADVMAGEGKSLEVVDLQSLSPLDTDALTRSAAKTGRVVVVHEAPLSFGVGAMDLADGEIGSQVTAVCGLHANLSVVAAVYDDAAVEEFTPDELALADFTAQRDGIPALGEPAFTFLRHGLGPTFGLGATCRHHWLPS</sequence>
<evidence type="ECO:0000313" key="4">
    <source>
        <dbReference type="EMBL" id="BBY83156.1"/>
    </source>
</evidence>
<dbReference type="GO" id="GO:0016491">
    <property type="term" value="F:oxidoreductase activity"/>
    <property type="evidence" value="ECO:0007669"/>
    <property type="project" value="UniProtKB-KW"/>
</dbReference>
<evidence type="ECO:0000313" key="5">
    <source>
        <dbReference type="Proteomes" id="UP000467252"/>
    </source>
</evidence>
<dbReference type="SUPFAM" id="SSF52518">
    <property type="entry name" value="Thiamin diphosphate-binding fold (THDP-binding)"/>
    <property type="match status" value="1"/>
</dbReference>
<protein>
    <recommendedName>
        <fullName evidence="3">Transketolase C-terminal domain-containing protein</fullName>
    </recommendedName>
</protein>
<dbReference type="SUPFAM" id="SSF52922">
    <property type="entry name" value="TK C-terminal domain-like"/>
    <property type="match status" value="1"/>
</dbReference>
<dbReference type="InterPro" id="IPR033248">
    <property type="entry name" value="Transketolase_C"/>
</dbReference>
<dbReference type="Gene3D" id="3.40.50.970">
    <property type="match status" value="1"/>
</dbReference>
<keyword evidence="2" id="KW-0560">Oxidoreductase</keyword>
<gene>
    <name evidence="4" type="ORF">MPUL_43140</name>
</gene>
<dbReference type="Proteomes" id="UP000467252">
    <property type="component" value="Chromosome"/>
</dbReference>
<accession>A0A7I7USX3</accession>
<dbReference type="PANTHER" id="PTHR42980:SF1">
    <property type="entry name" value="2-OXOISOVALERATE DEHYDROGENASE SUBUNIT BETA, MITOCHONDRIAL"/>
    <property type="match status" value="1"/>
</dbReference>
<dbReference type="InterPro" id="IPR029061">
    <property type="entry name" value="THDP-binding"/>
</dbReference>
<dbReference type="GO" id="GO:0000287">
    <property type="term" value="F:magnesium ion binding"/>
    <property type="evidence" value="ECO:0007669"/>
    <property type="project" value="UniProtKB-ARBA"/>
</dbReference>
<evidence type="ECO:0000259" key="3">
    <source>
        <dbReference type="Pfam" id="PF02780"/>
    </source>
</evidence>
<dbReference type="EMBL" id="AP022599">
    <property type="protein sequence ID" value="BBY83156.1"/>
    <property type="molecule type" value="Genomic_DNA"/>
</dbReference>
<dbReference type="GO" id="GO:0009083">
    <property type="term" value="P:branched-chain amino acid catabolic process"/>
    <property type="evidence" value="ECO:0007669"/>
    <property type="project" value="TreeGrafter"/>
</dbReference>
<reference evidence="4 5" key="1">
    <citation type="journal article" date="2019" name="Emerg. Microbes Infect.">
        <title>Comprehensive subspecies identification of 175 nontuberculous mycobacteria species based on 7547 genomic profiles.</title>
        <authorList>
            <person name="Matsumoto Y."/>
            <person name="Kinjo T."/>
            <person name="Motooka D."/>
            <person name="Nabeya D."/>
            <person name="Jung N."/>
            <person name="Uechi K."/>
            <person name="Horii T."/>
            <person name="Iida T."/>
            <person name="Fujita J."/>
            <person name="Nakamura S."/>
        </authorList>
    </citation>
    <scope>NUCLEOTIDE SEQUENCE [LARGE SCALE GENOMIC DNA]</scope>
    <source>
        <strain evidence="4 5">JCM 6370</strain>
    </source>
</reference>
<proteinExistence type="predicted"/>
<organism evidence="4 5">
    <name type="scientific">Mycolicibacterium pulveris</name>
    <name type="common">Mycobacterium pulveris</name>
    <dbReference type="NCBI Taxonomy" id="36813"/>
    <lineage>
        <taxon>Bacteria</taxon>
        <taxon>Bacillati</taxon>
        <taxon>Actinomycetota</taxon>
        <taxon>Actinomycetes</taxon>
        <taxon>Mycobacteriales</taxon>
        <taxon>Mycobacteriaceae</taxon>
        <taxon>Mycolicibacterium</taxon>
    </lineage>
</organism>
<dbReference type="GO" id="GO:0007584">
    <property type="term" value="P:response to nutrient"/>
    <property type="evidence" value="ECO:0007669"/>
    <property type="project" value="TreeGrafter"/>
</dbReference>
<evidence type="ECO:0000256" key="1">
    <source>
        <dbReference type="ARBA" id="ARBA00001964"/>
    </source>
</evidence>
<dbReference type="Pfam" id="PF02780">
    <property type="entry name" value="Transketolase_C"/>
    <property type="match status" value="1"/>
</dbReference>
<dbReference type="PANTHER" id="PTHR42980">
    <property type="entry name" value="2-OXOISOVALERATE DEHYDROGENASE SUBUNIT BETA-RELATED"/>
    <property type="match status" value="1"/>
</dbReference>
<dbReference type="InterPro" id="IPR009014">
    <property type="entry name" value="Transketo_C/PFOR_II"/>
</dbReference>
<evidence type="ECO:0000256" key="2">
    <source>
        <dbReference type="ARBA" id="ARBA00023002"/>
    </source>
</evidence>
<feature type="domain" description="Transketolase C-terminal" evidence="3">
    <location>
        <begin position="55"/>
        <end position="130"/>
    </location>
</feature>
<comment type="cofactor">
    <cofactor evidence="1">
        <name>thiamine diphosphate</name>
        <dbReference type="ChEBI" id="CHEBI:58937"/>
    </cofactor>
</comment>